<dbReference type="OrthoDB" id="598142at2"/>
<dbReference type="AlphaFoldDB" id="A0A2S2DVT4"/>
<sequence length="124" mass="13893">MALEISGKLIKKLPEVTGTGRNGTNWIKQEFVIETQDQYPKKVCMSVWGDKTQDLAPVQEGEIVKVQFNVESREYNDRWYTEIRAYRLDRSGAAPSVPPNVAPTASGGYQFPPLEAESGDDLPF</sequence>
<evidence type="ECO:0000313" key="1">
    <source>
        <dbReference type="EMBL" id="AWL09392.1"/>
    </source>
</evidence>
<name>A0A2S2DVT4_9BACT</name>
<dbReference type="InterPro" id="IPR021474">
    <property type="entry name" value="DUF3127"/>
</dbReference>
<reference evidence="2" key="1">
    <citation type="submission" date="2018-05" db="EMBL/GenBank/DDBJ databases">
        <title>Pseudarcicella sp. HME7025 Genome sequencing and assembly.</title>
        <authorList>
            <person name="Kim H."/>
            <person name="Kang H."/>
            <person name="Joh K."/>
        </authorList>
    </citation>
    <scope>NUCLEOTIDE SEQUENCE [LARGE SCALE GENOMIC DNA]</scope>
    <source>
        <strain evidence="2">HME7025</strain>
    </source>
</reference>
<gene>
    <name evidence="1" type="ORF">HME7025_01537</name>
</gene>
<organism evidence="1 2">
    <name type="scientific">Aquirufa nivalisilvae</name>
    <dbReference type="NCBI Taxonomy" id="2516557"/>
    <lineage>
        <taxon>Bacteria</taxon>
        <taxon>Pseudomonadati</taxon>
        <taxon>Bacteroidota</taxon>
        <taxon>Cytophagia</taxon>
        <taxon>Cytophagales</taxon>
        <taxon>Flectobacillaceae</taxon>
        <taxon>Aquirufa</taxon>
    </lineage>
</organism>
<dbReference type="Proteomes" id="UP000245468">
    <property type="component" value="Chromosome"/>
</dbReference>
<protein>
    <submittedName>
        <fullName evidence="1">Uncharacterized protein</fullName>
    </submittedName>
</protein>
<dbReference type="RefSeq" id="WP_109323082.1">
    <property type="nucleotide sequence ID" value="NZ_CP029346.1"/>
</dbReference>
<dbReference type="KEGG" id="psez:HME7025_01537"/>
<evidence type="ECO:0000313" key="2">
    <source>
        <dbReference type="Proteomes" id="UP000245468"/>
    </source>
</evidence>
<dbReference type="EMBL" id="CP029346">
    <property type="protein sequence ID" value="AWL09392.1"/>
    <property type="molecule type" value="Genomic_DNA"/>
</dbReference>
<proteinExistence type="predicted"/>
<keyword evidence="2" id="KW-1185">Reference proteome</keyword>
<dbReference type="Pfam" id="PF11325">
    <property type="entry name" value="DUF3127"/>
    <property type="match status" value="1"/>
</dbReference>
<accession>A0A2S2DVT4</accession>